<gene>
    <name evidence="2" type="ORF">IPV69_06335</name>
</gene>
<keyword evidence="1" id="KW-1133">Transmembrane helix</keyword>
<keyword evidence="3" id="KW-1185">Reference proteome</keyword>
<evidence type="ECO:0000313" key="2">
    <source>
        <dbReference type="EMBL" id="QOV90975.1"/>
    </source>
</evidence>
<dbReference type="AlphaFoldDB" id="A0A7M2WZS3"/>
<organism evidence="2 3">
    <name type="scientific">Humisphaera borealis</name>
    <dbReference type="NCBI Taxonomy" id="2807512"/>
    <lineage>
        <taxon>Bacteria</taxon>
        <taxon>Pseudomonadati</taxon>
        <taxon>Planctomycetota</taxon>
        <taxon>Phycisphaerae</taxon>
        <taxon>Tepidisphaerales</taxon>
        <taxon>Tepidisphaeraceae</taxon>
        <taxon>Humisphaera</taxon>
    </lineage>
</organism>
<accession>A0A7M2WZS3</accession>
<name>A0A7M2WZS3_9BACT</name>
<protein>
    <recommendedName>
        <fullName evidence="4">General secretion pathway protein GspK</fullName>
    </recommendedName>
</protein>
<dbReference type="Proteomes" id="UP000593765">
    <property type="component" value="Chromosome"/>
</dbReference>
<sequence length="331" mass="35510">MAAVTTLDTLACLTHAPRSRHQRRGYILVVTLGVLVLAATLLVGIGRSSMRHAVDARAARDDLQRRWGEVSCRQAILPIAEQLLDAREQRDGKATPVLTTTLRLGGQTFELTIADEQAKADINAMLAEVEVQTVESRVRRALSGYGLADKVRLRPEVGTMVPGAAAAATTPPPIGSYGQVFDGISPDRWLRPPAGGGPAVADLMTCWGGGRINIRRASEPALRLAASPPLTTLEISRLIELRDKIFHGDGRSVSLMRSAATPPSAGRSPIRRLIDSAGLAQSSARIVSGFADGSTRHSIRILAGTGGRRWLSFAVLDTSDIQSPKWHVQSW</sequence>
<proteinExistence type="predicted"/>
<dbReference type="KEGG" id="hbs:IPV69_06335"/>
<evidence type="ECO:0000313" key="3">
    <source>
        <dbReference type="Proteomes" id="UP000593765"/>
    </source>
</evidence>
<dbReference type="EMBL" id="CP063458">
    <property type="protein sequence ID" value="QOV90975.1"/>
    <property type="molecule type" value="Genomic_DNA"/>
</dbReference>
<evidence type="ECO:0000256" key="1">
    <source>
        <dbReference type="SAM" id="Phobius"/>
    </source>
</evidence>
<keyword evidence="1" id="KW-0472">Membrane</keyword>
<evidence type="ECO:0008006" key="4">
    <source>
        <dbReference type="Google" id="ProtNLM"/>
    </source>
</evidence>
<dbReference type="RefSeq" id="WP_206294081.1">
    <property type="nucleotide sequence ID" value="NZ_CP063458.1"/>
</dbReference>
<feature type="transmembrane region" description="Helical" evidence="1">
    <location>
        <begin position="25"/>
        <end position="45"/>
    </location>
</feature>
<reference evidence="2 3" key="1">
    <citation type="submission" date="2020-10" db="EMBL/GenBank/DDBJ databases">
        <title>Wide distribution of Phycisphaera-like planctomycetes from WD2101 soil group in peatlands and genome analysis of the first cultivated representative.</title>
        <authorList>
            <person name="Dedysh S.N."/>
            <person name="Beletsky A.V."/>
            <person name="Ivanova A."/>
            <person name="Kulichevskaya I.S."/>
            <person name="Suzina N.E."/>
            <person name="Philippov D.A."/>
            <person name="Rakitin A.L."/>
            <person name="Mardanov A.V."/>
            <person name="Ravin N.V."/>
        </authorList>
    </citation>
    <scope>NUCLEOTIDE SEQUENCE [LARGE SCALE GENOMIC DNA]</scope>
    <source>
        <strain evidence="2 3">M1803</strain>
    </source>
</reference>
<keyword evidence="1" id="KW-0812">Transmembrane</keyword>